<dbReference type="InterPro" id="IPR000160">
    <property type="entry name" value="GGDEF_dom"/>
</dbReference>
<evidence type="ECO:0000259" key="4">
    <source>
        <dbReference type="PROSITE" id="PS51371"/>
    </source>
</evidence>
<dbReference type="SMART" id="SM00052">
    <property type="entry name" value="EAL"/>
    <property type="match status" value="1"/>
</dbReference>
<keyword evidence="1" id="KW-0129">CBS domain</keyword>
<evidence type="ECO:0000259" key="3">
    <source>
        <dbReference type="PROSITE" id="PS50887"/>
    </source>
</evidence>
<dbReference type="CDD" id="cd01948">
    <property type="entry name" value="EAL"/>
    <property type="match status" value="1"/>
</dbReference>
<dbReference type="EMBL" id="JBHLWN010000111">
    <property type="protein sequence ID" value="MFC0216202.1"/>
    <property type="molecule type" value="Genomic_DNA"/>
</dbReference>
<dbReference type="PANTHER" id="PTHR33121:SF76">
    <property type="entry name" value="SIGNALING PROTEIN"/>
    <property type="match status" value="1"/>
</dbReference>
<dbReference type="SMART" id="SM00267">
    <property type="entry name" value="GGDEF"/>
    <property type="match status" value="1"/>
</dbReference>
<dbReference type="SUPFAM" id="SSF55073">
    <property type="entry name" value="Nucleotide cyclase"/>
    <property type="match status" value="1"/>
</dbReference>
<evidence type="ECO:0000259" key="2">
    <source>
        <dbReference type="PROSITE" id="PS50883"/>
    </source>
</evidence>
<dbReference type="SUPFAM" id="SSF54631">
    <property type="entry name" value="CBS-domain pair"/>
    <property type="match status" value="1"/>
</dbReference>
<feature type="domain" description="CBS" evidence="4">
    <location>
        <begin position="352"/>
        <end position="411"/>
    </location>
</feature>
<accession>A0ABV6DU70</accession>
<dbReference type="NCBIfam" id="TIGR00254">
    <property type="entry name" value="GGDEF"/>
    <property type="match status" value="1"/>
</dbReference>
<dbReference type="CDD" id="cd01949">
    <property type="entry name" value="GGDEF"/>
    <property type="match status" value="1"/>
</dbReference>
<dbReference type="SUPFAM" id="SSF141868">
    <property type="entry name" value="EAL domain-like"/>
    <property type="match status" value="1"/>
</dbReference>
<dbReference type="InterPro" id="IPR043128">
    <property type="entry name" value="Rev_trsase/Diguanyl_cyclase"/>
</dbReference>
<feature type="domain" description="EAL" evidence="2">
    <location>
        <begin position="15"/>
        <end position="265"/>
    </location>
</feature>
<comment type="caution">
    <text evidence="5">The sequence shown here is derived from an EMBL/GenBank/DDBJ whole genome shotgun (WGS) entry which is preliminary data.</text>
</comment>
<dbReference type="Gene3D" id="3.20.20.450">
    <property type="entry name" value="EAL domain"/>
    <property type="match status" value="1"/>
</dbReference>
<evidence type="ECO:0000313" key="6">
    <source>
        <dbReference type="Proteomes" id="UP001589776"/>
    </source>
</evidence>
<dbReference type="PANTHER" id="PTHR33121">
    <property type="entry name" value="CYCLIC DI-GMP PHOSPHODIESTERASE PDEF"/>
    <property type="match status" value="1"/>
</dbReference>
<keyword evidence="6" id="KW-1185">Reference proteome</keyword>
<sequence length="612" mass="68981">MAIGQKLPEAGTPEGDKWLAELHKIIQEQSIYSVYQPIVSLESASIVGYEALTRGPAGSPLHSPLQLFGFAERYGQQYVLDRLAREKAISSVRLDNQQQMLFINISSHIIYDPHFVPGKTLEVVETYNLRPHNVVFEITERSSIEDFALAKKILQHYRKQGYRIAIDDAGAGYSSLQAIAELQPDFIKVDRSLIENIHQDKIKECILETFVTFTQKLNIGLIAEGIEQQEELVKLTRMGVQYAQGYLLAHPSREQAVISPELVNTIVAHRKTQAWTGYWTIGDLATPIKHFAPTDLISEAASYFKKHPEAPAVVVVSDDRPVGLLMRERLFQQLAGQYGFSLFWNRTIDQLMDRQPLVVDETTPVEQVSQQATSRSIHNLYDLVIITKDGRMSGTATIRSILETITNIRTETARVASPLTGLPGNLQINRELSKRLLDNKMFCVIYIDLDFFKWFNDRFGFQKGDQLIQYTADIIQQSIAVCGTPLDFVGHVGGDDFIVLTSTESSSKLCAEMIRRFEQGVRMFYEGEEFHYVEDRHGNRIENDGVTLSLSLIECDGSSSITQEQISQASAALKKQAKSHRGSVFVAHRISSTVSADSEELELERIPDHRMV</sequence>
<proteinExistence type="predicted"/>
<dbReference type="PROSITE" id="PS51371">
    <property type="entry name" value="CBS"/>
    <property type="match status" value="1"/>
</dbReference>
<name>A0ABV6DU70_9BACL</name>
<dbReference type="PROSITE" id="PS50887">
    <property type="entry name" value="GGDEF"/>
    <property type="match status" value="1"/>
</dbReference>
<dbReference type="InterPro" id="IPR046342">
    <property type="entry name" value="CBS_dom_sf"/>
</dbReference>
<evidence type="ECO:0000256" key="1">
    <source>
        <dbReference type="PROSITE-ProRule" id="PRU00703"/>
    </source>
</evidence>
<dbReference type="PROSITE" id="PS50883">
    <property type="entry name" value="EAL"/>
    <property type="match status" value="1"/>
</dbReference>
<dbReference type="Gene3D" id="3.30.70.270">
    <property type="match status" value="1"/>
</dbReference>
<dbReference type="InterPro" id="IPR035919">
    <property type="entry name" value="EAL_sf"/>
</dbReference>
<evidence type="ECO:0000313" key="5">
    <source>
        <dbReference type="EMBL" id="MFC0216202.1"/>
    </source>
</evidence>
<dbReference type="Gene3D" id="3.10.580.10">
    <property type="entry name" value="CBS-domain"/>
    <property type="match status" value="1"/>
</dbReference>
<dbReference type="Pfam" id="PF00990">
    <property type="entry name" value="GGDEF"/>
    <property type="match status" value="1"/>
</dbReference>
<dbReference type="InterPro" id="IPR050706">
    <property type="entry name" value="Cyclic-di-GMP_PDE-like"/>
</dbReference>
<dbReference type="InterPro" id="IPR029787">
    <property type="entry name" value="Nucleotide_cyclase"/>
</dbReference>
<organism evidence="5 6">
    <name type="scientific">Paenibacillus chartarius</name>
    <dbReference type="NCBI Taxonomy" id="747481"/>
    <lineage>
        <taxon>Bacteria</taxon>
        <taxon>Bacillati</taxon>
        <taxon>Bacillota</taxon>
        <taxon>Bacilli</taxon>
        <taxon>Bacillales</taxon>
        <taxon>Paenibacillaceae</taxon>
        <taxon>Paenibacillus</taxon>
    </lineage>
</organism>
<dbReference type="InterPro" id="IPR000644">
    <property type="entry name" value="CBS_dom"/>
</dbReference>
<protein>
    <submittedName>
        <fullName evidence="5">GGDEF domain-containing protein</fullName>
    </submittedName>
</protein>
<dbReference type="Pfam" id="PF00563">
    <property type="entry name" value="EAL"/>
    <property type="match status" value="1"/>
</dbReference>
<dbReference type="Pfam" id="PF00571">
    <property type="entry name" value="CBS"/>
    <property type="match status" value="1"/>
</dbReference>
<gene>
    <name evidence="5" type="ORF">ACFFK0_27780</name>
</gene>
<dbReference type="Proteomes" id="UP001589776">
    <property type="component" value="Unassembled WGS sequence"/>
</dbReference>
<dbReference type="CDD" id="cd04598">
    <property type="entry name" value="CBS_pair_GGDEF_EAL"/>
    <property type="match status" value="1"/>
</dbReference>
<feature type="domain" description="GGDEF" evidence="3">
    <location>
        <begin position="440"/>
        <end position="589"/>
    </location>
</feature>
<dbReference type="RefSeq" id="WP_377474144.1">
    <property type="nucleotide sequence ID" value="NZ_JBHLWN010000111.1"/>
</dbReference>
<reference evidence="5 6" key="1">
    <citation type="submission" date="2024-09" db="EMBL/GenBank/DDBJ databases">
        <authorList>
            <person name="Sun Q."/>
            <person name="Mori K."/>
        </authorList>
    </citation>
    <scope>NUCLEOTIDE SEQUENCE [LARGE SCALE GENOMIC DNA]</scope>
    <source>
        <strain evidence="5 6">CCM 7759</strain>
    </source>
</reference>
<dbReference type="InterPro" id="IPR001633">
    <property type="entry name" value="EAL_dom"/>
</dbReference>